<gene>
    <name evidence="4" type="ORF">D5018_11390</name>
</gene>
<evidence type="ECO:0008006" key="6">
    <source>
        <dbReference type="Google" id="ProtNLM"/>
    </source>
</evidence>
<dbReference type="SMART" id="SM00248">
    <property type="entry name" value="ANK"/>
    <property type="match status" value="3"/>
</dbReference>
<dbReference type="InterPro" id="IPR036770">
    <property type="entry name" value="Ankyrin_rpt-contain_sf"/>
</dbReference>
<evidence type="ECO:0000256" key="3">
    <source>
        <dbReference type="PROSITE-ProRule" id="PRU00023"/>
    </source>
</evidence>
<dbReference type="InterPro" id="IPR002110">
    <property type="entry name" value="Ankyrin_rpt"/>
</dbReference>
<dbReference type="PANTHER" id="PTHR24198:SF165">
    <property type="entry name" value="ANKYRIN REPEAT-CONTAINING PROTEIN-RELATED"/>
    <property type="match status" value="1"/>
</dbReference>
<accession>A0A3L8PW84</accession>
<reference evidence="4 5" key="1">
    <citation type="submission" date="2018-09" db="EMBL/GenBank/DDBJ databases">
        <title>Phylogeny of the Shewanellaceae, and recommendation for two new genera, Pseudoshewanella and Parashewanella.</title>
        <authorList>
            <person name="Wang G."/>
        </authorList>
    </citation>
    <scope>NUCLEOTIDE SEQUENCE [LARGE SCALE GENOMIC DNA]</scope>
    <source>
        <strain evidence="4 5">C51</strain>
    </source>
</reference>
<evidence type="ECO:0000256" key="1">
    <source>
        <dbReference type="ARBA" id="ARBA00022737"/>
    </source>
</evidence>
<feature type="repeat" description="ANK" evidence="3">
    <location>
        <begin position="106"/>
        <end position="138"/>
    </location>
</feature>
<evidence type="ECO:0000313" key="4">
    <source>
        <dbReference type="EMBL" id="RLV59551.1"/>
    </source>
</evidence>
<comment type="caution">
    <text evidence="4">The sequence shown here is derived from an EMBL/GenBank/DDBJ whole genome shotgun (WGS) entry which is preliminary data.</text>
</comment>
<keyword evidence="5" id="KW-1185">Reference proteome</keyword>
<dbReference type="EMBL" id="QZEI01000031">
    <property type="protein sequence ID" value="RLV59551.1"/>
    <property type="molecule type" value="Genomic_DNA"/>
</dbReference>
<sequence>MMSADGYSCGTNPANYRGVLKSRYSVDTDPQQKIHLHYPNAKITPDFVVNKMRGSKQQLVEFLKSSPNFCNDKKQNLFHLSVLTRQRNRFDVLHQHQVNINALDCDGKTPLDHAVEIGDAIVIATLLSLGAKKSSELNPKQRVIKADFQHQLAASVQRFTQIEEQKKREFIVHRFGDMALDEFKALVKPSELHLPYYSEKSIVELSAHYGRFDFLEYLDLHYRGSVQISNLKQPLQEAIDRGYLTLSASPRSKELCFCFFEMMIKEQQSELNQRLILLLKHRAELRAFGDFCLQIRAKDELLIVINRLQEVECYLKQHSDIPFFISLLELKWEPHVAALITALPKSSETQTLNQDLLSKAIASKHLSIDALTLLLTKADVNTLDSKGHTALYYACKSRQTSLVTKLLEAKANPMHAGEQRRSAMMLVAESGSHDYLLEFVNFEFIWHQDKKIRDAVWRNITKLKVAVPKDQIFAEFISYANEWQLTQMHAVGCSIKCIEENRTPEFYHSLTLQQLPKIKVAFRSKKQELITAGKPLSIAKLEACQQLFARNPQQAKCLIETAFHTNEKELVRFLISEVGIIKLLQPESSCRHSANVTFVAMKDDPRYLSKCCEYFLCVSNANMVTLGMDRSSQLLDFDFLQLKPVEDGQECVIHFIGHGPEPLAQTGEFFANYLLDLFRGLSLKESTPIKFYFHTCQQAANMMEKENRFLTDMLFSLAANFWYPKVISSKVNIYTSYDGIHPLAAKCESDDERIKVVEQWQGSRVWLEDQFQKKHGFTGISENNYQSDFIKVLQYQKDQGNISETNKYAYGEIPQGLVSLI</sequence>
<organism evidence="4 5">
    <name type="scientific">Parashewanella curva</name>
    <dbReference type="NCBI Taxonomy" id="2338552"/>
    <lineage>
        <taxon>Bacteria</taxon>
        <taxon>Pseudomonadati</taxon>
        <taxon>Pseudomonadota</taxon>
        <taxon>Gammaproteobacteria</taxon>
        <taxon>Alteromonadales</taxon>
        <taxon>Shewanellaceae</taxon>
        <taxon>Parashewanella</taxon>
    </lineage>
</organism>
<dbReference type="SUPFAM" id="SSF48403">
    <property type="entry name" value="Ankyrin repeat"/>
    <property type="match status" value="1"/>
</dbReference>
<dbReference type="PROSITE" id="PS50088">
    <property type="entry name" value="ANK_REPEAT"/>
    <property type="match status" value="1"/>
</dbReference>
<dbReference type="Proteomes" id="UP000281474">
    <property type="component" value="Unassembled WGS sequence"/>
</dbReference>
<evidence type="ECO:0000256" key="2">
    <source>
        <dbReference type="ARBA" id="ARBA00023043"/>
    </source>
</evidence>
<protein>
    <recommendedName>
        <fullName evidence="6">Ankyrin repeat domain-containing protein</fullName>
    </recommendedName>
</protein>
<evidence type="ECO:0000313" key="5">
    <source>
        <dbReference type="Proteomes" id="UP000281474"/>
    </source>
</evidence>
<name>A0A3L8PW84_9GAMM</name>
<dbReference type="Pfam" id="PF12796">
    <property type="entry name" value="Ank_2"/>
    <property type="match status" value="1"/>
</dbReference>
<dbReference type="Gene3D" id="1.25.40.20">
    <property type="entry name" value="Ankyrin repeat-containing domain"/>
    <property type="match status" value="2"/>
</dbReference>
<dbReference type="AlphaFoldDB" id="A0A3L8PW84"/>
<keyword evidence="2 3" id="KW-0040">ANK repeat</keyword>
<dbReference type="PANTHER" id="PTHR24198">
    <property type="entry name" value="ANKYRIN REPEAT AND PROTEIN KINASE DOMAIN-CONTAINING PROTEIN"/>
    <property type="match status" value="1"/>
</dbReference>
<dbReference type="OrthoDB" id="2575953at2"/>
<proteinExistence type="predicted"/>
<dbReference type="PROSITE" id="PS50297">
    <property type="entry name" value="ANK_REP_REGION"/>
    <property type="match status" value="1"/>
</dbReference>
<keyword evidence="1" id="KW-0677">Repeat</keyword>